<dbReference type="HOGENOM" id="CLU_081631_3_1_1"/>
<dbReference type="OrthoDB" id="3830579at2759"/>
<dbReference type="Proteomes" id="UP000053257">
    <property type="component" value="Unassembled WGS sequence"/>
</dbReference>
<proteinExistence type="predicted"/>
<sequence>MASSYPPVEILKFSVSDLYKEDPAILNDFLDGVAKTPGVADVWHGPEIQDDSYYYVVTAWAPGAHTDSAYTGLKNALTPACKEFVFAYPTHFGSVNVAAALGAPVTEIAVVNVKEDVTLTRFHEATNDLIAKMALNLPNEVVPGGHGSVENEPRKFVICMGWQSVERFYGEIHATPVVLEAVTTLRGLLNFDLRHAKMTKYTTN</sequence>
<keyword evidence="2" id="KW-1185">Reference proteome</keyword>
<organism evidence="1 2">
    <name type="scientific">Phlebiopsis gigantea (strain 11061_1 CR5-6)</name>
    <name type="common">White-rot fungus</name>
    <name type="synonym">Peniophora gigantea</name>
    <dbReference type="NCBI Taxonomy" id="745531"/>
    <lineage>
        <taxon>Eukaryota</taxon>
        <taxon>Fungi</taxon>
        <taxon>Dikarya</taxon>
        <taxon>Basidiomycota</taxon>
        <taxon>Agaricomycotina</taxon>
        <taxon>Agaricomycetes</taxon>
        <taxon>Polyporales</taxon>
        <taxon>Phanerochaetaceae</taxon>
        <taxon>Phlebiopsis</taxon>
    </lineage>
</organism>
<evidence type="ECO:0000313" key="2">
    <source>
        <dbReference type="Proteomes" id="UP000053257"/>
    </source>
</evidence>
<gene>
    <name evidence="1" type="ORF">PHLGIDRAFT_377561</name>
</gene>
<dbReference type="STRING" id="745531.A0A0C3SC19"/>
<accession>A0A0C3SC19</accession>
<evidence type="ECO:0000313" key="1">
    <source>
        <dbReference type="EMBL" id="KIP08445.1"/>
    </source>
</evidence>
<name>A0A0C3SC19_PHLG1</name>
<protein>
    <recommendedName>
        <fullName evidence="3">ABM domain-containing protein</fullName>
    </recommendedName>
</protein>
<evidence type="ECO:0008006" key="3">
    <source>
        <dbReference type="Google" id="ProtNLM"/>
    </source>
</evidence>
<reference evidence="1 2" key="1">
    <citation type="journal article" date="2014" name="PLoS Genet.">
        <title>Analysis of the Phlebiopsis gigantea genome, transcriptome and secretome provides insight into its pioneer colonization strategies of wood.</title>
        <authorList>
            <person name="Hori C."/>
            <person name="Ishida T."/>
            <person name="Igarashi K."/>
            <person name="Samejima M."/>
            <person name="Suzuki H."/>
            <person name="Master E."/>
            <person name="Ferreira P."/>
            <person name="Ruiz-Duenas F.J."/>
            <person name="Held B."/>
            <person name="Canessa P."/>
            <person name="Larrondo L.F."/>
            <person name="Schmoll M."/>
            <person name="Druzhinina I.S."/>
            <person name="Kubicek C.P."/>
            <person name="Gaskell J.A."/>
            <person name="Kersten P."/>
            <person name="St John F."/>
            <person name="Glasner J."/>
            <person name="Sabat G."/>
            <person name="Splinter BonDurant S."/>
            <person name="Syed K."/>
            <person name="Yadav J."/>
            <person name="Mgbeahuruike A.C."/>
            <person name="Kovalchuk A."/>
            <person name="Asiegbu F.O."/>
            <person name="Lackner G."/>
            <person name="Hoffmeister D."/>
            <person name="Rencoret J."/>
            <person name="Gutierrez A."/>
            <person name="Sun H."/>
            <person name="Lindquist E."/>
            <person name="Barry K."/>
            <person name="Riley R."/>
            <person name="Grigoriev I.V."/>
            <person name="Henrissat B."/>
            <person name="Kues U."/>
            <person name="Berka R.M."/>
            <person name="Martinez A.T."/>
            <person name="Covert S.F."/>
            <person name="Blanchette R.A."/>
            <person name="Cullen D."/>
        </authorList>
    </citation>
    <scope>NUCLEOTIDE SEQUENCE [LARGE SCALE GENOMIC DNA]</scope>
    <source>
        <strain evidence="1 2">11061_1 CR5-6</strain>
    </source>
</reference>
<dbReference type="EMBL" id="KN840479">
    <property type="protein sequence ID" value="KIP08445.1"/>
    <property type="molecule type" value="Genomic_DNA"/>
</dbReference>
<dbReference type="AlphaFoldDB" id="A0A0C3SC19"/>